<reference evidence="7" key="1">
    <citation type="submission" date="2019-01" db="EMBL/GenBank/DDBJ databases">
        <title>Draft genome sequences of three monokaryotic isolates of the white-rot basidiomycete fungus Dichomitus squalens.</title>
        <authorList>
            <consortium name="DOE Joint Genome Institute"/>
            <person name="Lopez S.C."/>
            <person name="Andreopoulos B."/>
            <person name="Pangilinan J."/>
            <person name="Lipzen A."/>
            <person name="Riley R."/>
            <person name="Ahrendt S."/>
            <person name="Ng V."/>
            <person name="Barry K."/>
            <person name="Daum C."/>
            <person name="Grigoriev I.V."/>
            <person name="Hilden K.S."/>
            <person name="Makela M.R."/>
            <person name="de Vries R.P."/>
        </authorList>
    </citation>
    <scope>NUCLEOTIDE SEQUENCE [LARGE SCALE GENOMIC DNA]</scope>
    <source>
        <strain evidence="7">OM18370.1</strain>
    </source>
</reference>
<dbReference type="GO" id="GO:0008610">
    <property type="term" value="P:lipid biosynthetic process"/>
    <property type="evidence" value="ECO:0007669"/>
    <property type="project" value="InterPro"/>
</dbReference>
<dbReference type="PANTHER" id="PTHR11863">
    <property type="entry name" value="STEROL DESATURASE"/>
    <property type="match status" value="1"/>
</dbReference>
<dbReference type="AlphaFoldDB" id="A0A4Q9MSV4"/>
<organism evidence="7">
    <name type="scientific">Dichomitus squalens</name>
    <dbReference type="NCBI Taxonomy" id="114155"/>
    <lineage>
        <taxon>Eukaryota</taxon>
        <taxon>Fungi</taxon>
        <taxon>Dikarya</taxon>
        <taxon>Basidiomycota</taxon>
        <taxon>Agaricomycotina</taxon>
        <taxon>Agaricomycetes</taxon>
        <taxon>Polyporales</taxon>
        <taxon>Polyporaceae</taxon>
        <taxon>Dichomitus</taxon>
    </lineage>
</organism>
<dbReference type="GO" id="GO:0016020">
    <property type="term" value="C:membrane"/>
    <property type="evidence" value="ECO:0007669"/>
    <property type="project" value="UniProtKB-SubCell"/>
</dbReference>
<evidence type="ECO:0000256" key="1">
    <source>
        <dbReference type="ARBA" id="ARBA00004370"/>
    </source>
</evidence>
<proteinExistence type="predicted"/>
<dbReference type="GO" id="GO:0005506">
    <property type="term" value="F:iron ion binding"/>
    <property type="evidence" value="ECO:0007669"/>
    <property type="project" value="InterPro"/>
</dbReference>
<dbReference type="InterPro" id="IPR050307">
    <property type="entry name" value="Sterol_Desaturase_Related"/>
</dbReference>
<accession>A0A4Q9MSV4</accession>
<dbReference type="Pfam" id="PF04116">
    <property type="entry name" value="FA_hydroxylase"/>
    <property type="match status" value="1"/>
</dbReference>
<name>A0A4Q9MSV4_9APHY</name>
<feature type="transmembrane region" description="Helical" evidence="5">
    <location>
        <begin position="41"/>
        <end position="61"/>
    </location>
</feature>
<comment type="subcellular location">
    <subcellularLocation>
        <location evidence="1">Membrane</location>
    </subcellularLocation>
</comment>
<feature type="domain" description="Fatty acid hydroxylase" evidence="6">
    <location>
        <begin position="171"/>
        <end position="306"/>
    </location>
</feature>
<keyword evidence="2 5" id="KW-0812">Transmembrane</keyword>
<feature type="transmembrane region" description="Helical" evidence="5">
    <location>
        <begin position="160"/>
        <end position="180"/>
    </location>
</feature>
<evidence type="ECO:0000259" key="6">
    <source>
        <dbReference type="Pfam" id="PF04116"/>
    </source>
</evidence>
<protein>
    <submittedName>
        <fullName evidence="7">Sphingosine hydroxylase</fullName>
    </submittedName>
</protein>
<gene>
    <name evidence="7" type="ORF">BD311DRAFT_787063</name>
</gene>
<keyword evidence="4 5" id="KW-0472">Membrane</keyword>
<evidence type="ECO:0000256" key="3">
    <source>
        <dbReference type="ARBA" id="ARBA00022989"/>
    </source>
</evidence>
<keyword evidence="3 5" id="KW-1133">Transmembrane helix</keyword>
<dbReference type="Proteomes" id="UP000292957">
    <property type="component" value="Unassembled WGS sequence"/>
</dbReference>
<evidence type="ECO:0000256" key="2">
    <source>
        <dbReference type="ARBA" id="ARBA00022692"/>
    </source>
</evidence>
<evidence type="ECO:0000256" key="4">
    <source>
        <dbReference type="ARBA" id="ARBA00023136"/>
    </source>
</evidence>
<dbReference type="GO" id="GO:0016491">
    <property type="term" value="F:oxidoreductase activity"/>
    <property type="evidence" value="ECO:0007669"/>
    <property type="project" value="InterPro"/>
</dbReference>
<evidence type="ECO:0000256" key="5">
    <source>
        <dbReference type="SAM" id="Phobius"/>
    </source>
</evidence>
<evidence type="ECO:0000313" key="7">
    <source>
        <dbReference type="EMBL" id="TBU30715.1"/>
    </source>
</evidence>
<dbReference type="InterPro" id="IPR006694">
    <property type="entry name" value="Fatty_acid_hydroxylase"/>
</dbReference>
<feature type="transmembrane region" description="Helical" evidence="5">
    <location>
        <begin position="91"/>
        <end position="110"/>
    </location>
</feature>
<sequence>MTATNATTYFLDASQLRYLSNHHPVYYTPRVQLLPGFADHLFALAVPIIGYWVFSLFFHCLDISNLRWLDKYRIHESAEVKSRNLVTRTDVILAVIFQHIIQTLVGIWWVEEKPTGSQVDHVANMLQLAPTLARGVTFVFGEEAGAQLLAERGADGLYTLYWWAIPIAKFFFGMFFIDTWQYFLHRGMHMNTYLYKKFHSWHHRLYVPYAFGALYNHPLEGLILDTAGAGVAEWVANLSTREAMFLFLVSTLKTVDDHCGYRLPWDPLQLFSPNNADYHDIHHQVIGIKSNFSQPFFIHWDAILGTRMTRKDIEERRAKQKAKTQ</sequence>
<dbReference type="OrthoDB" id="408954at2759"/>
<dbReference type="EMBL" id="ML143404">
    <property type="protein sequence ID" value="TBU30715.1"/>
    <property type="molecule type" value="Genomic_DNA"/>
</dbReference>